<dbReference type="Gene3D" id="3.40.50.200">
    <property type="entry name" value="Peptidase S8/S53 domain"/>
    <property type="match status" value="1"/>
</dbReference>
<protein>
    <recommendedName>
        <fullName evidence="6">Peptidase S8/S53 domain-containing protein</fullName>
    </recommendedName>
</protein>
<gene>
    <name evidence="7" type="ORF">DCS_05176</name>
</gene>
<dbReference type="RefSeq" id="XP_040657515.1">
    <property type="nucleotide sequence ID" value="XM_040802482.1"/>
</dbReference>
<dbReference type="InParanoid" id="A0A151GM27"/>
<keyword evidence="8" id="KW-1185">Reference proteome</keyword>
<sequence length="1057" mass="120312">MATTRTENEWTNASPTERSPGIQIIDHIVSTLPRPVSTTDHPSFVEYIKQLYHGFVTAITKSKDLGAHDAVRTILQAEEYKHYIDDCVRWSLLLFACKQNQSQRGDILNDEGRTELGKLLIQINPVLAFQRSGHSPITGEFIDGGKGMMDKFNSAGTQHQEVPLTEFEWKCSSKAHLHHKQALPRAKDLSPFEHAVRSGMLPLVDILFNQLQNSAMRQHVDRGFEEEICDALELAMMKFDCDSENMQIYMSIIERILNFNQRIEQSERFYKLAVTKKLWAVAEKILRLAPRDATSLTWIINILRFDTATVANATLDMYGIGDCFSLKVATWIMENNREDVWTWSRSQKAASNLIRSSREVARTLLTTAVAFDRTWGAGRILELSPGAFDRDVVSNLIRLGRWDMWETDSVQTAWESLKRIDPGLDFLTEAVRWQQYKFVESFVNEDPMSAIKGTDLEPSLSNMPEDRSVVPLWHNNFVESGKEWKRRETPCKDIRRKLVNACIKVVDNMQALRQILERSNDGELCFETSMVTTRSHTFSGFVQSLTKQNATHLEGLNYEQTLRYARFPDLGLESQKGEDPDVDLLQENDEVFQILDWLRDTHMVQEIIQIQVLDRMYKPHDEARIGGYLDKFHVAILDWKCLDFALSVDVITPNTRKNLRELYLYWSGKRAVMSHWLSVGGITTLEKDTLNARKKRELLNLAKCGLKVLVKEKPRLMTYVHDRKWITKAGVTKKHRPHLAEVAIPKLWPFIKGYRSYVPSPGSPWRPTKIAVLDSGIMSVTESKPKNEEDGLGGRVMEDILSRIQKGRSFVNEDLHMGSWHFASDAHGTQMANLIGAVDPGCQFFVAQVTEIRNGVEPSRVVEGILWAIEQEVDIISMSFTIPEMNTQLQNAIDEAYRLGIVMLCSTHDEGYNQRAAYPADCKETIAIAAADEYGSVTNRTSSSYDFRLQATNIPAGDIQYVEAEKTVSGSSAATAIAAGLACLILSCYRSEQQDLPGGTRWKSHLVMKIFSSMTDDVERKYIKLEKFCGLRERQRNGEPVIVGDMVHDIFGREVYL</sequence>
<dbReference type="EMBL" id="LAYC01000002">
    <property type="protein sequence ID" value="KYK58163.1"/>
    <property type="molecule type" value="Genomic_DNA"/>
</dbReference>
<dbReference type="PRINTS" id="PR00723">
    <property type="entry name" value="SUBTILISIN"/>
</dbReference>
<keyword evidence="2 5" id="KW-0645">Protease</keyword>
<dbReference type="InterPro" id="IPR036852">
    <property type="entry name" value="Peptidase_S8/S53_dom_sf"/>
</dbReference>
<feature type="domain" description="Peptidase S8/S53" evidence="6">
    <location>
        <begin position="768"/>
        <end position="991"/>
    </location>
</feature>
<evidence type="ECO:0000256" key="1">
    <source>
        <dbReference type="ARBA" id="ARBA00011073"/>
    </source>
</evidence>
<dbReference type="PROSITE" id="PS51892">
    <property type="entry name" value="SUBTILASE"/>
    <property type="match status" value="1"/>
</dbReference>
<comment type="caution">
    <text evidence="7">The sequence shown here is derived from an EMBL/GenBank/DDBJ whole genome shotgun (WGS) entry which is preliminary data.</text>
</comment>
<proteinExistence type="inferred from homology"/>
<comment type="similarity">
    <text evidence="1 5">Belongs to the peptidase S8 family.</text>
</comment>
<dbReference type="GO" id="GO:0004252">
    <property type="term" value="F:serine-type endopeptidase activity"/>
    <property type="evidence" value="ECO:0007669"/>
    <property type="project" value="UniProtKB-UniRule"/>
</dbReference>
<name>A0A151GM27_DRECN</name>
<evidence type="ECO:0000256" key="3">
    <source>
        <dbReference type="ARBA" id="ARBA00022801"/>
    </source>
</evidence>
<dbReference type="InterPro" id="IPR015500">
    <property type="entry name" value="Peptidase_S8_subtilisin-rel"/>
</dbReference>
<feature type="active site" description="Charge relay system" evidence="5">
    <location>
        <position position="774"/>
    </location>
</feature>
<dbReference type="GO" id="GO:0006508">
    <property type="term" value="P:proteolysis"/>
    <property type="evidence" value="ECO:0007669"/>
    <property type="project" value="UniProtKB-KW"/>
</dbReference>
<dbReference type="AlphaFoldDB" id="A0A151GM27"/>
<evidence type="ECO:0000256" key="2">
    <source>
        <dbReference type="ARBA" id="ARBA00022670"/>
    </source>
</evidence>
<dbReference type="PANTHER" id="PTHR43806:SF11">
    <property type="entry name" value="CEREVISIN-RELATED"/>
    <property type="match status" value="1"/>
</dbReference>
<evidence type="ECO:0000256" key="5">
    <source>
        <dbReference type="PROSITE-ProRule" id="PRU01240"/>
    </source>
</evidence>
<evidence type="ECO:0000313" key="7">
    <source>
        <dbReference type="EMBL" id="KYK58163.1"/>
    </source>
</evidence>
<dbReference type="STRING" id="98403.A0A151GM27"/>
<dbReference type="InterPro" id="IPR050131">
    <property type="entry name" value="Peptidase_S8_subtilisin-like"/>
</dbReference>
<feature type="active site" description="Charge relay system" evidence="5">
    <location>
        <position position="827"/>
    </location>
</feature>
<dbReference type="SUPFAM" id="SSF52743">
    <property type="entry name" value="Subtilisin-like"/>
    <property type="match status" value="1"/>
</dbReference>
<evidence type="ECO:0000313" key="8">
    <source>
        <dbReference type="Proteomes" id="UP000076580"/>
    </source>
</evidence>
<feature type="active site" description="Charge relay system" evidence="5">
    <location>
        <position position="972"/>
    </location>
</feature>
<dbReference type="PANTHER" id="PTHR43806">
    <property type="entry name" value="PEPTIDASE S8"/>
    <property type="match status" value="1"/>
</dbReference>
<dbReference type="InterPro" id="IPR000209">
    <property type="entry name" value="Peptidase_S8/S53_dom"/>
</dbReference>
<reference evidence="7 8" key="1">
    <citation type="journal article" date="2016" name="Sci. Rep.">
        <title>Insights into Adaptations to a Near-Obligate Nematode Endoparasitic Lifestyle from the Finished Genome of Drechmeria coniospora.</title>
        <authorList>
            <person name="Zhang L."/>
            <person name="Zhou Z."/>
            <person name="Guo Q."/>
            <person name="Fokkens L."/>
            <person name="Miskei M."/>
            <person name="Pocsi I."/>
            <person name="Zhang W."/>
            <person name="Chen M."/>
            <person name="Wang L."/>
            <person name="Sun Y."/>
            <person name="Donzelli B.G."/>
            <person name="Gibson D.M."/>
            <person name="Nelson D.R."/>
            <person name="Luo J.G."/>
            <person name="Rep M."/>
            <person name="Liu H."/>
            <person name="Yang S."/>
            <person name="Wang J."/>
            <person name="Krasnoff S.B."/>
            <person name="Xu Y."/>
            <person name="Molnar I."/>
            <person name="Lin M."/>
        </authorList>
    </citation>
    <scope>NUCLEOTIDE SEQUENCE [LARGE SCALE GENOMIC DNA]</scope>
    <source>
        <strain evidence="7 8">ARSEF 6962</strain>
    </source>
</reference>
<dbReference type="Pfam" id="PF00082">
    <property type="entry name" value="Peptidase_S8"/>
    <property type="match status" value="1"/>
</dbReference>
<keyword evidence="3 5" id="KW-0378">Hydrolase</keyword>
<dbReference type="Proteomes" id="UP000076580">
    <property type="component" value="Chromosome 02"/>
</dbReference>
<organism evidence="7 8">
    <name type="scientific">Drechmeria coniospora</name>
    <name type="common">Nematophagous fungus</name>
    <name type="synonym">Meria coniospora</name>
    <dbReference type="NCBI Taxonomy" id="98403"/>
    <lineage>
        <taxon>Eukaryota</taxon>
        <taxon>Fungi</taxon>
        <taxon>Dikarya</taxon>
        <taxon>Ascomycota</taxon>
        <taxon>Pezizomycotina</taxon>
        <taxon>Sordariomycetes</taxon>
        <taxon>Hypocreomycetidae</taxon>
        <taxon>Hypocreales</taxon>
        <taxon>Ophiocordycipitaceae</taxon>
        <taxon>Drechmeria</taxon>
    </lineage>
</organism>
<accession>A0A151GM27</accession>
<evidence type="ECO:0000259" key="6">
    <source>
        <dbReference type="Pfam" id="PF00082"/>
    </source>
</evidence>
<keyword evidence="4 5" id="KW-0720">Serine protease</keyword>
<evidence type="ECO:0000256" key="4">
    <source>
        <dbReference type="ARBA" id="ARBA00022825"/>
    </source>
</evidence>
<dbReference type="GeneID" id="63717819"/>